<name>A0A096P7B1_OSTTA</name>
<reference evidence="3" key="1">
    <citation type="journal article" date="2006" name="Proc. Natl. Acad. Sci. U.S.A.">
        <title>Genome analysis of the smallest free-living eukaryote Ostreococcus tauri unveils many unique features.</title>
        <authorList>
            <person name="Derelle E."/>
            <person name="Ferraz C."/>
            <person name="Rombauts S."/>
            <person name="Rouze P."/>
            <person name="Worden A.Z."/>
            <person name="Robbens S."/>
            <person name="Partensky F."/>
            <person name="Degroeve S."/>
            <person name="Echeynie S."/>
            <person name="Cooke R."/>
            <person name="Saeys Y."/>
            <person name="Wuyts J."/>
            <person name="Jabbari K."/>
            <person name="Bowler C."/>
            <person name="Panaud O."/>
            <person name="Piegu B."/>
            <person name="Ball S.G."/>
            <person name="Ral J.-P."/>
            <person name="Bouget F.-Y."/>
            <person name="Piganeau G."/>
            <person name="De Baets B."/>
            <person name="Picard A."/>
            <person name="Delseny M."/>
            <person name="Demaille J."/>
            <person name="Van de Peer Y."/>
            <person name="Moreau H."/>
        </authorList>
    </citation>
    <scope>NUCLEOTIDE SEQUENCE [LARGE SCALE GENOMIC DNA]</scope>
    <source>
        <strain evidence="3">OTTH 0595 / CCAP 157/2 / RCC745</strain>
    </source>
</reference>
<comment type="caution">
    <text evidence="2">The sequence shown here is derived from an EMBL/GenBank/DDBJ whole genome shotgun (WGS) entry which is preliminary data.</text>
</comment>
<dbReference type="GeneID" id="9833852"/>
<evidence type="ECO:0000313" key="2">
    <source>
        <dbReference type="EMBL" id="CEF97067.1"/>
    </source>
</evidence>
<sequence length="135" mass="15103">MASHDSSKEHARGSDTSNDIIRTPGNLMVLREKFEPSRKSLASKDVIEIARELHALTDKVNDMHSEMMKLKGQLLDALSDITIDRLKPREDWKSVTPTTARSPSRLRPSPKIAERVSALLNGHQGALESSVFDRM</sequence>
<organism evidence="2 3">
    <name type="scientific">Ostreococcus tauri</name>
    <name type="common">Marine green alga</name>
    <dbReference type="NCBI Taxonomy" id="70448"/>
    <lineage>
        <taxon>Eukaryota</taxon>
        <taxon>Viridiplantae</taxon>
        <taxon>Chlorophyta</taxon>
        <taxon>Mamiellophyceae</taxon>
        <taxon>Mamiellales</taxon>
        <taxon>Bathycoccaceae</taxon>
        <taxon>Ostreococcus</taxon>
    </lineage>
</organism>
<evidence type="ECO:0000256" key="1">
    <source>
        <dbReference type="SAM" id="MobiDB-lite"/>
    </source>
</evidence>
<dbReference type="AlphaFoldDB" id="A0A096P7B1"/>
<feature type="compositionally biased region" description="Basic and acidic residues" evidence="1">
    <location>
        <begin position="1"/>
        <end position="13"/>
    </location>
</feature>
<keyword evidence="3" id="KW-1185">Reference proteome</keyword>
<dbReference type="EMBL" id="CAID01000003">
    <property type="protein sequence ID" value="CEF97067.1"/>
    <property type="molecule type" value="Genomic_DNA"/>
</dbReference>
<gene>
    <name evidence="2" type="ORF">OT_ostta03g01790</name>
</gene>
<dbReference type="Proteomes" id="UP000009170">
    <property type="component" value="Unassembled WGS sequence"/>
</dbReference>
<dbReference type="KEGG" id="ota:OT_ostta03g01790"/>
<dbReference type="RefSeq" id="XP_003078088.2">
    <property type="nucleotide sequence ID" value="XM_003078040.2"/>
</dbReference>
<accession>A0A096P7B1</accession>
<protein>
    <submittedName>
        <fullName evidence="2">Unnamed product</fullName>
    </submittedName>
</protein>
<reference evidence="2 3" key="2">
    <citation type="journal article" date="2014" name="BMC Genomics">
        <title>An improved genome of the model marine alga Ostreococcus tauri unfolds by assessing Illumina de novo assemblies.</title>
        <authorList>
            <person name="Blanc-Mathieu R."/>
            <person name="Verhelst B."/>
            <person name="Derelle E."/>
            <person name="Rombauts S."/>
            <person name="Bouget F.Y."/>
            <person name="Carre I."/>
            <person name="Chateau A."/>
            <person name="Eyre-Walker A."/>
            <person name="Grimsley N."/>
            <person name="Moreau H."/>
            <person name="Piegu B."/>
            <person name="Rivals E."/>
            <person name="Schackwitz W."/>
            <person name="Van de Peer Y."/>
            <person name="Piganeau G."/>
        </authorList>
    </citation>
    <scope>NUCLEOTIDE SEQUENCE [LARGE SCALE GENOMIC DNA]</scope>
    <source>
        <strain evidence="3">OTTH 0595 / CCAP 157/2 / RCC745</strain>
    </source>
</reference>
<evidence type="ECO:0000313" key="3">
    <source>
        <dbReference type="Proteomes" id="UP000009170"/>
    </source>
</evidence>
<feature type="region of interest" description="Disordered" evidence="1">
    <location>
        <begin position="1"/>
        <end position="22"/>
    </location>
</feature>
<proteinExistence type="predicted"/>
<dbReference type="InParanoid" id="A0A096P7B1"/>